<dbReference type="Proteomes" id="UP000783686">
    <property type="component" value="Unassembled WGS sequence"/>
</dbReference>
<evidence type="ECO:0000313" key="1">
    <source>
        <dbReference type="EMBL" id="CAD5230347.1"/>
    </source>
</evidence>
<evidence type="ECO:0000313" key="2">
    <source>
        <dbReference type="Proteomes" id="UP000614601"/>
    </source>
</evidence>
<organism evidence="1 2">
    <name type="scientific">Bursaphelenchus okinawaensis</name>
    <dbReference type="NCBI Taxonomy" id="465554"/>
    <lineage>
        <taxon>Eukaryota</taxon>
        <taxon>Metazoa</taxon>
        <taxon>Ecdysozoa</taxon>
        <taxon>Nematoda</taxon>
        <taxon>Chromadorea</taxon>
        <taxon>Rhabditida</taxon>
        <taxon>Tylenchina</taxon>
        <taxon>Tylenchomorpha</taxon>
        <taxon>Aphelenchoidea</taxon>
        <taxon>Aphelenchoididae</taxon>
        <taxon>Bursaphelenchus</taxon>
    </lineage>
</organism>
<dbReference type="EMBL" id="CAJFDH010000006">
    <property type="protein sequence ID" value="CAD5230347.1"/>
    <property type="molecule type" value="Genomic_DNA"/>
</dbReference>
<comment type="caution">
    <text evidence="1">The sequence shown here is derived from an EMBL/GenBank/DDBJ whole genome shotgun (WGS) entry which is preliminary data.</text>
</comment>
<accession>A0A811LPV3</accession>
<dbReference type="AlphaFoldDB" id="A0A811LPV3"/>
<reference evidence="1" key="1">
    <citation type="submission" date="2020-09" db="EMBL/GenBank/DDBJ databases">
        <authorList>
            <person name="Kikuchi T."/>
        </authorList>
    </citation>
    <scope>NUCLEOTIDE SEQUENCE</scope>
    <source>
        <strain evidence="1">SH1</strain>
    </source>
</reference>
<sequence length="309" mass="35583">MPILVISSWLSTIQAYDKEPFQQAFEVFEPRIRRINLADINFVDGEFIDNKKQTFWIKAFIKCTEKHPYFKAYTYRCEQYFTIHYDGGTWYFTDYGHDTTEVEKLMGDNHIAVTLEAQNGGIQIYTGPDDAKQKLHKFTGHYGQIDLLYLSGPLTKGSIKITSLVSNKWYAPVDMTKRNLSLGLLVKELKDDFDLMLIGEQDIVMFYMTFHDNFLKFNSDTEGRYGNETRCTLDYIDPIELDKVSNLTIYIDPKDKLHAHVISNGILACLSYTCVGQVMMCLFPVLPALPIPQWAWDGQRRGSNQGPSD</sequence>
<protein>
    <submittedName>
        <fullName evidence="1">Uncharacterized protein</fullName>
    </submittedName>
</protein>
<name>A0A811LPV3_9BILA</name>
<dbReference type="EMBL" id="CAJFCW020000006">
    <property type="protein sequence ID" value="CAG9127709.1"/>
    <property type="molecule type" value="Genomic_DNA"/>
</dbReference>
<keyword evidence="2" id="KW-1185">Reference proteome</keyword>
<gene>
    <name evidence="1" type="ORF">BOKJ2_LOCUS14090</name>
</gene>
<proteinExistence type="predicted"/>
<dbReference type="Proteomes" id="UP000614601">
    <property type="component" value="Unassembled WGS sequence"/>
</dbReference>